<dbReference type="InterPro" id="IPR000390">
    <property type="entry name" value="Small_drug/metabolite_transptr"/>
</dbReference>
<evidence type="ECO:0000256" key="2">
    <source>
        <dbReference type="ARBA" id="ARBA00022448"/>
    </source>
</evidence>
<evidence type="ECO:0000256" key="7">
    <source>
        <dbReference type="RuleBase" id="RU003942"/>
    </source>
</evidence>
<evidence type="ECO:0000313" key="10">
    <source>
        <dbReference type="Proteomes" id="UP000571017"/>
    </source>
</evidence>
<sequence length="115" mass="12250">MAWIYLLLGSLFEIGWAVGLKLSDGFTKPLISVITIIFILVSFLFFTKAIREIEVGTGYAVFTGIGAAGTAIIGMTFLGDSANVGKVFFIGLLIVGIIGLKLTDGSEQQVEQSEV</sequence>
<evidence type="ECO:0000256" key="1">
    <source>
        <dbReference type="ARBA" id="ARBA00004651"/>
    </source>
</evidence>
<evidence type="ECO:0000256" key="6">
    <source>
        <dbReference type="ARBA" id="ARBA00023136"/>
    </source>
</evidence>
<dbReference type="EMBL" id="JACEFG010000003">
    <property type="protein sequence ID" value="MBA2176487.1"/>
    <property type="molecule type" value="Genomic_DNA"/>
</dbReference>
<dbReference type="Pfam" id="PF00893">
    <property type="entry name" value="Multi_Drug_Res"/>
    <property type="match status" value="1"/>
</dbReference>
<comment type="subcellular location">
    <subcellularLocation>
        <location evidence="1 7">Cell membrane</location>
        <topology evidence="1 7">Multi-pass membrane protein</topology>
    </subcellularLocation>
</comment>
<dbReference type="SUPFAM" id="SSF103481">
    <property type="entry name" value="Multidrug resistance efflux transporter EmrE"/>
    <property type="match status" value="1"/>
</dbReference>
<keyword evidence="4 7" id="KW-0812">Transmembrane</keyword>
<dbReference type="PANTHER" id="PTHR30561">
    <property type="entry name" value="SMR FAMILY PROTON-DEPENDENT DRUG EFFLUX TRANSPORTER SUGE"/>
    <property type="match status" value="1"/>
</dbReference>
<dbReference type="FunFam" id="1.10.3730.20:FF:000001">
    <property type="entry name" value="Quaternary ammonium compound resistance transporter SugE"/>
    <property type="match status" value="1"/>
</dbReference>
<dbReference type="RefSeq" id="WP_181473505.1">
    <property type="nucleotide sequence ID" value="NZ_JACEFG010000003.1"/>
</dbReference>
<keyword evidence="10" id="KW-1185">Reference proteome</keyword>
<dbReference type="GO" id="GO:0022857">
    <property type="term" value="F:transmembrane transporter activity"/>
    <property type="evidence" value="ECO:0007669"/>
    <property type="project" value="InterPro"/>
</dbReference>
<evidence type="ECO:0000256" key="5">
    <source>
        <dbReference type="ARBA" id="ARBA00022989"/>
    </source>
</evidence>
<dbReference type="AlphaFoldDB" id="A0A838CWR5"/>
<accession>A0A838CWR5</accession>
<keyword evidence="2" id="KW-0813">Transport</keyword>
<comment type="caution">
    <text evidence="9">The sequence shown here is derived from an EMBL/GenBank/DDBJ whole genome shotgun (WGS) entry which is preliminary data.</text>
</comment>
<keyword evidence="5 8" id="KW-1133">Transmembrane helix</keyword>
<comment type="similarity">
    <text evidence="7">Belongs to the drug/metabolite transporter (DMT) superfamily. Small multidrug resistance (SMR) (TC 2.A.7.1) family.</text>
</comment>
<dbReference type="Proteomes" id="UP000571017">
    <property type="component" value="Unassembled WGS sequence"/>
</dbReference>
<feature type="transmembrane region" description="Helical" evidence="8">
    <location>
        <begin position="27"/>
        <end position="46"/>
    </location>
</feature>
<dbReference type="InterPro" id="IPR037185">
    <property type="entry name" value="EmrE-like"/>
</dbReference>
<proteinExistence type="inferred from homology"/>
<evidence type="ECO:0000313" key="9">
    <source>
        <dbReference type="EMBL" id="MBA2176487.1"/>
    </source>
</evidence>
<gene>
    <name evidence="9" type="ORF">H0266_16430</name>
</gene>
<evidence type="ECO:0000256" key="3">
    <source>
        <dbReference type="ARBA" id="ARBA00022475"/>
    </source>
</evidence>
<evidence type="ECO:0000256" key="8">
    <source>
        <dbReference type="SAM" id="Phobius"/>
    </source>
</evidence>
<dbReference type="Gene3D" id="1.10.3730.20">
    <property type="match status" value="1"/>
</dbReference>
<evidence type="ECO:0000256" key="4">
    <source>
        <dbReference type="ARBA" id="ARBA00022692"/>
    </source>
</evidence>
<dbReference type="PANTHER" id="PTHR30561:SF0">
    <property type="entry name" value="GUANIDINIUM EXPORTER"/>
    <property type="match status" value="1"/>
</dbReference>
<name>A0A838CWR5_9BACI</name>
<keyword evidence="3" id="KW-1003">Cell membrane</keyword>
<organism evidence="9 10">
    <name type="scientific">Halobacillus locisalis</name>
    <dbReference type="NCBI Taxonomy" id="220753"/>
    <lineage>
        <taxon>Bacteria</taxon>
        <taxon>Bacillati</taxon>
        <taxon>Bacillota</taxon>
        <taxon>Bacilli</taxon>
        <taxon>Bacillales</taxon>
        <taxon>Bacillaceae</taxon>
        <taxon>Halobacillus</taxon>
    </lineage>
</organism>
<reference evidence="9 10" key="1">
    <citation type="journal article" date="2004" name="Extremophiles">
        <title>Halobacillus locisalis sp. nov., a halophilic bacterium isolated from a marine solar saltern of the Yellow Sea in Korea.</title>
        <authorList>
            <person name="Yoon J.H."/>
            <person name="Kang K.H."/>
            <person name="Oh T.K."/>
            <person name="Park Y.H."/>
        </authorList>
    </citation>
    <scope>NUCLEOTIDE SEQUENCE [LARGE SCALE GENOMIC DNA]</scope>
    <source>
        <strain evidence="9 10">KCTC 3788</strain>
    </source>
</reference>
<feature type="transmembrane region" description="Helical" evidence="8">
    <location>
        <begin position="84"/>
        <end position="103"/>
    </location>
</feature>
<feature type="transmembrane region" description="Helical" evidence="8">
    <location>
        <begin position="58"/>
        <end position="78"/>
    </location>
</feature>
<keyword evidence="6 8" id="KW-0472">Membrane</keyword>
<protein>
    <submittedName>
        <fullName evidence="9">Multidrug efflux SMR transporter</fullName>
    </submittedName>
</protein>
<dbReference type="GO" id="GO:0005886">
    <property type="term" value="C:plasma membrane"/>
    <property type="evidence" value="ECO:0007669"/>
    <property type="project" value="UniProtKB-SubCell"/>
</dbReference>
<dbReference type="InterPro" id="IPR045324">
    <property type="entry name" value="Small_multidrug_res"/>
</dbReference>